<name>A0A0F9J2J0_9ZZZZ</name>
<dbReference type="InterPro" id="IPR044665">
    <property type="entry name" value="E_coli_cyclophilin_A-like"/>
</dbReference>
<feature type="domain" description="PPIase cyclophilin-type" evidence="4">
    <location>
        <begin position="31"/>
        <end position="188"/>
    </location>
</feature>
<comment type="caution">
    <text evidence="5">The sequence shown here is derived from an EMBL/GenBank/DDBJ whole genome shotgun (WGS) entry which is preliminary data.</text>
</comment>
<gene>
    <name evidence="5" type="ORF">LCGC14_1506760</name>
</gene>
<dbReference type="InterPro" id="IPR002130">
    <property type="entry name" value="Cyclophilin-type_PPIase_dom"/>
</dbReference>
<dbReference type="PROSITE" id="PS00170">
    <property type="entry name" value="CSA_PPIASE_1"/>
    <property type="match status" value="1"/>
</dbReference>
<reference evidence="5" key="1">
    <citation type="journal article" date="2015" name="Nature">
        <title>Complex archaea that bridge the gap between prokaryotes and eukaryotes.</title>
        <authorList>
            <person name="Spang A."/>
            <person name="Saw J.H."/>
            <person name="Jorgensen S.L."/>
            <person name="Zaremba-Niedzwiedzka K."/>
            <person name="Martijn J."/>
            <person name="Lind A.E."/>
            <person name="van Eijk R."/>
            <person name="Schleper C."/>
            <person name="Guy L."/>
            <person name="Ettema T.J."/>
        </authorList>
    </citation>
    <scope>NUCLEOTIDE SEQUENCE</scope>
</reference>
<dbReference type="PRINTS" id="PR00153">
    <property type="entry name" value="CSAPPISMRASE"/>
</dbReference>
<evidence type="ECO:0000256" key="2">
    <source>
        <dbReference type="ARBA" id="ARBA00023110"/>
    </source>
</evidence>
<evidence type="ECO:0000256" key="3">
    <source>
        <dbReference type="ARBA" id="ARBA00023235"/>
    </source>
</evidence>
<dbReference type="Gene3D" id="2.40.100.10">
    <property type="entry name" value="Cyclophilin-like"/>
    <property type="match status" value="1"/>
</dbReference>
<keyword evidence="3" id="KW-0413">Isomerase</keyword>
<proteinExistence type="predicted"/>
<dbReference type="InterPro" id="IPR029000">
    <property type="entry name" value="Cyclophilin-like_dom_sf"/>
</dbReference>
<dbReference type="GO" id="GO:0006457">
    <property type="term" value="P:protein folding"/>
    <property type="evidence" value="ECO:0007669"/>
    <property type="project" value="InterPro"/>
</dbReference>
<dbReference type="InterPro" id="IPR020892">
    <property type="entry name" value="Cyclophilin-type_PPIase_CS"/>
</dbReference>
<organism evidence="5">
    <name type="scientific">marine sediment metagenome</name>
    <dbReference type="NCBI Taxonomy" id="412755"/>
    <lineage>
        <taxon>unclassified sequences</taxon>
        <taxon>metagenomes</taxon>
        <taxon>ecological metagenomes</taxon>
    </lineage>
</organism>
<dbReference type="GO" id="GO:0003755">
    <property type="term" value="F:peptidyl-prolyl cis-trans isomerase activity"/>
    <property type="evidence" value="ECO:0007669"/>
    <property type="project" value="UniProtKB-KW"/>
</dbReference>
<accession>A0A0F9J2J0</accession>
<sequence>MKNIVVILVIALFWTVQFVWASSSNPRVRLETSHGVIILELDSKSAPKTVENFLHYVNDGFYDGTIFHRVIKGFMLQGGGFTADMKKKPVQSPITNEADNRLRNKRGTVAMARTQDPHSATSQFFINSVDNAFLDYKGKNSKGWGYCVFGKVVEGMDVVETIESLPTTMRAGHRDVPTSPVVIKQVVVEK</sequence>
<keyword evidence="2" id="KW-0697">Rotamase</keyword>
<evidence type="ECO:0000256" key="1">
    <source>
        <dbReference type="ARBA" id="ARBA00013194"/>
    </source>
</evidence>
<protein>
    <recommendedName>
        <fullName evidence="1">peptidylprolyl isomerase</fullName>
        <ecNumber evidence="1">5.2.1.8</ecNumber>
    </recommendedName>
</protein>
<dbReference type="Pfam" id="PF00160">
    <property type="entry name" value="Pro_isomerase"/>
    <property type="match status" value="1"/>
</dbReference>
<dbReference type="EMBL" id="LAZR01011005">
    <property type="protein sequence ID" value="KKM63909.1"/>
    <property type="molecule type" value="Genomic_DNA"/>
</dbReference>
<dbReference type="EC" id="5.2.1.8" evidence="1"/>
<dbReference type="SUPFAM" id="SSF50891">
    <property type="entry name" value="Cyclophilin-like"/>
    <property type="match status" value="1"/>
</dbReference>
<dbReference type="CDD" id="cd01920">
    <property type="entry name" value="cyclophilin_EcCYP_like"/>
    <property type="match status" value="1"/>
</dbReference>
<evidence type="ECO:0000259" key="4">
    <source>
        <dbReference type="PROSITE" id="PS50072"/>
    </source>
</evidence>
<dbReference type="AlphaFoldDB" id="A0A0F9J2J0"/>
<dbReference type="PANTHER" id="PTHR43246">
    <property type="entry name" value="PEPTIDYL-PROLYL CIS-TRANS ISOMERASE CYP38, CHLOROPLASTIC"/>
    <property type="match status" value="1"/>
</dbReference>
<dbReference type="PROSITE" id="PS50072">
    <property type="entry name" value="CSA_PPIASE_2"/>
    <property type="match status" value="1"/>
</dbReference>
<evidence type="ECO:0000313" key="5">
    <source>
        <dbReference type="EMBL" id="KKM63909.1"/>
    </source>
</evidence>